<dbReference type="InterPro" id="IPR010095">
    <property type="entry name" value="Cas12f1-like_TNB"/>
</dbReference>
<keyword evidence="1" id="KW-0238">DNA-binding</keyword>
<dbReference type="NCBIfam" id="NF040570">
    <property type="entry name" value="guided_TnpB"/>
    <property type="match status" value="1"/>
</dbReference>
<evidence type="ECO:0000313" key="4">
    <source>
        <dbReference type="Proteomes" id="UP000231019"/>
    </source>
</evidence>
<name>A0A2M7GAT9_9BACT</name>
<evidence type="ECO:0000256" key="1">
    <source>
        <dbReference type="ARBA" id="ARBA00023125"/>
    </source>
</evidence>
<gene>
    <name evidence="3" type="ORF">COW36_00235</name>
</gene>
<organism evidence="3 4">
    <name type="scientific">bacterium (Candidatus Blackallbacteria) CG17_big_fil_post_rev_8_21_14_2_50_48_46</name>
    <dbReference type="NCBI Taxonomy" id="2014261"/>
    <lineage>
        <taxon>Bacteria</taxon>
        <taxon>Candidatus Blackallbacteria</taxon>
    </lineage>
</organism>
<proteinExistence type="predicted"/>
<feature type="domain" description="Cas12f1-like TNB" evidence="2">
    <location>
        <begin position="29"/>
        <end position="95"/>
    </location>
</feature>
<dbReference type="NCBIfam" id="TIGR01766">
    <property type="entry name" value="IS200/IS605 family accessory protein TnpB-like domain"/>
    <property type="match status" value="1"/>
</dbReference>
<dbReference type="Proteomes" id="UP000231019">
    <property type="component" value="Unassembled WGS sequence"/>
</dbReference>
<dbReference type="GO" id="GO:0003677">
    <property type="term" value="F:DNA binding"/>
    <property type="evidence" value="ECO:0007669"/>
    <property type="project" value="UniProtKB-KW"/>
</dbReference>
<dbReference type="AlphaFoldDB" id="A0A2M7GAT9"/>
<reference evidence="3 4" key="1">
    <citation type="submission" date="2017-09" db="EMBL/GenBank/DDBJ databases">
        <title>Depth-based differentiation of microbial function through sediment-hosted aquifers and enrichment of novel symbionts in the deep terrestrial subsurface.</title>
        <authorList>
            <person name="Probst A.J."/>
            <person name="Ladd B."/>
            <person name="Jarett J.K."/>
            <person name="Geller-Mcgrath D.E."/>
            <person name="Sieber C.M."/>
            <person name="Emerson J.B."/>
            <person name="Anantharaman K."/>
            <person name="Thomas B.C."/>
            <person name="Malmstrom R."/>
            <person name="Stieglmeier M."/>
            <person name="Klingl A."/>
            <person name="Woyke T."/>
            <person name="Ryan C.M."/>
            <person name="Banfield J.F."/>
        </authorList>
    </citation>
    <scope>NUCLEOTIDE SEQUENCE [LARGE SCALE GENOMIC DNA]</scope>
    <source>
        <strain evidence="3">CG17_big_fil_post_rev_8_21_14_2_50_48_46</strain>
    </source>
</reference>
<sequence>TLVFENLTDIRGKTKLKKAQRKRLHKWSFAQLQTFVEYKAQAAGVSVVFVDPRYTSQKCSQCKHVSRSNRPEQSVFKCRVCKFTCHADHNAAINIRANYLQFKGLSVNQPIVAIQGNISFG</sequence>
<protein>
    <recommendedName>
        <fullName evidence="2">Cas12f1-like TNB domain-containing protein</fullName>
    </recommendedName>
</protein>
<dbReference type="PANTHER" id="PTHR30405:SF11">
    <property type="entry name" value="RNA-GUIDED DNA ENDONUCLEASE RV2885C-RELATED"/>
    <property type="match status" value="1"/>
</dbReference>
<dbReference type="Pfam" id="PF07282">
    <property type="entry name" value="Cas12f1-like_TNB"/>
    <property type="match status" value="1"/>
</dbReference>
<dbReference type="EMBL" id="PFFQ01000004">
    <property type="protein sequence ID" value="PIW19304.1"/>
    <property type="molecule type" value="Genomic_DNA"/>
</dbReference>
<dbReference type="InterPro" id="IPR051399">
    <property type="entry name" value="RNA-guided_DNA_endo/Transpos"/>
</dbReference>
<evidence type="ECO:0000259" key="2">
    <source>
        <dbReference type="Pfam" id="PF07282"/>
    </source>
</evidence>
<dbReference type="PANTHER" id="PTHR30405">
    <property type="entry name" value="TRANSPOSASE"/>
    <property type="match status" value="1"/>
</dbReference>
<comment type="caution">
    <text evidence="3">The sequence shown here is derived from an EMBL/GenBank/DDBJ whole genome shotgun (WGS) entry which is preliminary data.</text>
</comment>
<accession>A0A2M7GAT9</accession>
<feature type="non-terminal residue" evidence="3">
    <location>
        <position position="1"/>
    </location>
</feature>
<evidence type="ECO:0000313" key="3">
    <source>
        <dbReference type="EMBL" id="PIW19304.1"/>
    </source>
</evidence>